<evidence type="ECO:0000313" key="2">
    <source>
        <dbReference type="EMBL" id="TKT86228.1"/>
    </source>
</evidence>
<dbReference type="OrthoDB" id="9814143at2"/>
<evidence type="ECO:0000256" key="1">
    <source>
        <dbReference type="SAM" id="Phobius"/>
    </source>
</evidence>
<feature type="transmembrane region" description="Helical" evidence="1">
    <location>
        <begin position="94"/>
        <end position="113"/>
    </location>
</feature>
<feature type="transmembrane region" description="Helical" evidence="1">
    <location>
        <begin position="9"/>
        <end position="29"/>
    </location>
</feature>
<comment type="caution">
    <text evidence="2">The sequence shown here is derived from an EMBL/GenBank/DDBJ whole genome shotgun (WGS) entry which is preliminary data.</text>
</comment>
<dbReference type="AlphaFoldDB" id="A0A4U6CTF1"/>
<keyword evidence="3" id="KW-1185">Reference proteome</keyword>
<sequence length="193" mass="22281">MTGQVNHKPLILIGCLIWIASFFGEAFLYQPYSTVGIVISPILTLIGLFHWFKFYKLTRGHYPKFLTALRENQIRMRKNPFAGMEFMFKHILEFWTFSILFWMTLVLIMVLTFRESEAFEATKRYCENDREILSKTGKVRYFGILIGGEISTKGESGSADLSFTIVGEKGNFSSNSQLTKSNDEWTVDNLTVR</sequence>
<name>A0A4U6CTF1_9BACT</name>
<keyword evidence="1" id="KW-1133">Transmembrane helix</keyword>
<accession>A0A4U6CTF1</accession>
<dbReference type="Proteomes" id="UP000304900">
    <property type="component" value="Unassembled WGS sequence"/>
</dbReference>
<organism evidence="2 3">
    <name type="scientific">Dyadobacter frigoris</name>
    <dbReference type="NCBI Taxonomy" id="2576211"/>
    <lineage>
        <taxon>Bacteria</taxon>
        <taxon>Pseudomonadati</taxon>
        <taxon>Bacteroidota</taxon>
        <taxon>Cytophagia</taxon>
        <taxon>Cytophagales</taxon>
        <taxon>Spirosomataceae</taxon>
        <taxon>Dyadobacter</taxon>
    </lineage>
</organism>
<protein>
    <submittedName>
        <fullName evidence="2">Uncharacterized protein</fullName>
    </submittedName>
</protein>
<evidence type="ECO:0000313" key="3">
    <source>
        <dbReference type="Proteomes" id="UP000304900"/>
    </source>
</evidence>
<reference evidence="2 3" key="1">
    <citation type="submission" date="2019-05" db="EMBL/GenBank/DDBJ databases">
        <title>Dyadobacter AR-3-8 sp. nov., isolated from arctic soil.</title>
        <authorList>
            <person name="Chaudhary D.K."/>
        </authorList>
    </citation>
    <scope>NUCLEOTIDE SEQUENCE [LARGE SCALE GENOMIC DNA]</scope>
    <source>
        <strain evidence="2 3">AR-3-8</strain>
    </source>
</reference>
<proteinExistence type="predicted"/>
<dbReference type="EMBL" id="SZVO01000025">
    <property type="protein sequence ID" value="TKT86228.1"/>
    <property type="molecule type" value="Genomic_DNA"/>
</dbReference>
<keyword evidence="1" id="KW-0812">Transmembrane</keyword>
<feature type="transmembrane region" description="Helical" evidence="1">
    <location>
        <begin position="35"/>
        <end position="52"/>
    </location>
</feature>
<keyword evidence="1" id="KW-0472">Membrane</keyword>
<gene>
    <name evidence="2" type="ORF">FDK13_32445</name>
</gene>